<keyword evidence="1" id="KW-1133">Transmembrane helix</keyword>
<evidence type="ECO:0000313" key="3">
    <source>
        <dbReference type="Proteomes" id="UP001158576"/>
    </source>
</evidence>
<proteinExistence type="predicted"/>
<evidence type="ECO:0000313" key="2">
    <source>
        <dbReference type="EMBL" id="CAG5103748.1"/>
    </source>
</evidence>
<evidence type="ECO:0000256" key="1">
    <source>
        <dbReference type="SAM" id="Phobius"/>
    </source>
</evidence>
<reference evidence="2 3" key="1">
    <citation type="submission" date="2021-04" db="EMBL/GenBank/DDBJ databases">
        <authorList>
            <person name="Bliznina A."/>
        </authorList>
    </citation>
    <scope>NUCLEOTIDE SEQUENCE [LARGE SCALE GENOMIC DNA]</scope>
</reference>
<sequence>MNRANTKILSRLAARRFDTKNFAVSTVLAKKREIPEDWLPLHLRDEAISAKLISTKGRAFRNFQTIFGWSLVICLVVGIYYGIQNLVVASAPLVIGELSEEEIKKIKTVEDNSVETKWLNLSTSEASKKQ</sequence>
<protein>
    <submittedName>
        <fullName evidence="2">Oidioi.mRNA.OKI2018_I69.chr1.g918.t1.cds</fullName>
    </submittedName>
</protein>
<accession>A0ABN7STI5</accession>
<organism evidence="2 3">
    <name type="scientific">Oikopleura dioica</name>
    <name type="common">Tunicate</name>
    <dbReference type="NCBI Taxonomy" id="34765"/>
    <lineage>
        <taxon>Eukaryota</taxon>
        <taxon>Metazoa</taxon>
        <taxon>Chordata</taxon>
        <taxon>Tunicata</taxon>
        <taxon>Appendicularia</taxon>
        <taxon>Copelata</taxon>
        <taxon>Oikopleuridae</taxon>
        <taxon>Oikopleura</taxon>
    </lineage>
</organism>
<feature type="transmembrane region" description="Helical" evidence="1">
    <location>
        <begin position="66"/>
        <end position="83"/>
    </location>
</feature>
<dbReference type="Proteomes" id="UP001158576">
    <property type="component" value="Chromosome 1"/>
</dbReference>
<gene>
    <name evidence="2" type="ORF">OKIOD_LOCUS9683</name>
</gene>
<keyword evidence="1" id="KW-0812">Transmembrane</keyword>
<keyword evidence="3" id="KW-1185">Reference proteome</keyword>
<name>A0ABN7STI5_OIKDI</name>
<dbReference type="EMBL" id="OU015566">
    <property type="protein sequence ID" value="CAG5103748.1"/>
    <property type="molecule type" value="Genomic_DNA"/>
</dbReference>
<keyword evidence="1" id="KW-0472">Membrane</keyword>